<comment type="caution">
    <text evidence="1">The sequence shown here is derived from an EMBL/GenBank/DDBJ whole genome shotgun (WGS) entry which is preliminary data.</text>
</comment>
<dbReference type="Proteomes" id="UP000523007">
    <property type="component" value="Unassembled WGS sequence"/>
</dbReference>
<name>A0A7W7W4U5_9ACTN</name>
<evidence type="ECO:0000313" key="2">
    <source>
        <dbReference type="Proteomes" id="UP000523007"/>
    </source>
</evidence>
<proteinExistence type="predicted"/>
<dbReference type="AlphaFoldDB" id="A0A7W7W4U5"/>
<protein>
    <submittedName>
        <fullName evidence="1">Uncharacterized protein</fullName>
    </submittedName>
</protein>
<dbReference type="RefSeq" id="WP_184580833.1">
    <property type="nucleotide sequence ID" value="NZ_JACHJT010000001.1"/>
</dbReference>
<keyword evidence="2" id="KW-1185">Reference proteome</keyword>
<evidence type="ECO:0000313" key="1">
    <source>
        <dbReference type="EMBL" id="MBB4933179.1"/>
    </source>
</evidence>
<organism evidence="1 2">
    <name type="scientific">Lipingzhangella halophila</name>
    <dbReference type="NCBI Taxonomy" id="1783352"/>
    <lineage>
        <taxon>Bacteria</taxon>
        <taxon>Bacillati</taxon>
        <taxon>Actinomycetota</taxon>
        <taxon>Actinomycetes</taxon>
        <taxon>Streptosporangiales</taxon>
        <taxon>Nocardiopsidaceae</taxon>
        <taxon>Lipingzhangella</taxon>
    </lineage>
</organism>
<accession>A0A7W7W4U5</accession>
<reference evidence="1 2" key="1">
    <citation type="submission" date="2020-08" db="EMBL/GenBank/DDBJ databases">
        <title>Sequencing the genomes of 1000 actinobacteria strains.</title>
        <authorList>
            <person name="Klenk H.-P."/>
        </authorList>
    </citation>
    <scope>NUCLEOTIDE SEQUENCE [LARGE SCALE GENOMIC DNA]</scope>
    <source>
        <strain evidence="1 2">DSM 102030</strain>
    </source>
</reference>
<sequence>MAGGLRALRRERTATLIPRIALLNLFNRINVTVRERAGAPSWKQNGECSGTTVAAAS</sequence>
<gene>
    <name evidence="1" type="ORF">F4561_003999</name>
</gene>
<dbReference type="EMBL" id="JACHJT010000001">
    <property type="protein sequence ID" value="MBB4933179.1"/>
    <property type="molecule type" value="Genomic_DNA"/>
</dbReference>